<dbReference type="PANTHER" id="PTHR11106:SF121">
    <property type="entry name" value="ADP-RIBOSE 1''-PHOSPHATE PHOSPHATASE"/>
    <property type="match status" value="1"/>
</dbReference>
<keyword evidence="4" id="KW-0808">Transferase</keyword>
<feature type="domain" description="PPPDE" evidence="10">
    <location>
        <begin position="685"/>
        <end position="824"/>
    </location>
</feature>
<evidence type="ECO:0000256" key="7">
    <source>
        <dbReference type="ARBA" id="ARBA00022833"/>
    </source>
</evidence>
<proteinExistence type="inferred from homology"/>
<dbReference type="InterPro" id="IPR029035">
    <property type="entry name" value="DHS-like_NAD/FAD-binding_dom"/>
</dbReference>
<dbReference type="AlphaFoldDB" id="A0A4E9DFW4"/>
<evidence type="ECO:0000256" key="6">
    <source>
        <dbReference type="ARBA" id="ARBA00022801"/>
    </source>
</evidence>
<dbReference type="SMART" id="SM00506">
    <property type="entry name" value="A1pp"/>
    <property type="match status" value="1"/>
</dbReference>
<dbReference type="SUPFAM" id="SSF52467">
    <property type="entry name" value="DHS-like NAD/FAD-binding domain"/>
    <property type="match status" value="1"/>
</dbReference>
<evidence type="ECO:0000256" key="3">
    <source>
        <dbReference type="ARBA" id="ARBA00022670"/>
    </source>
</evidence>
<evidence type="ECO:0000259" key="9">
    <source>
        <dbReference type="PROSITE" id="PS51154"/>
    </source>
</evidence>
<dbReference type="Gene3D" id="3.30.1600.10">
    <property type="entry name" value="SIR2/SIRT2 'Small Domain"/>
    <property type="match status" value="1"/>
</dbReference>
<gene>
    <name evidence="11" type="ORF">FUG_LOCUS313277</name>
</gene>
<evidence type="ECO:0000256" key="8">
    <source>
        <dbReference type="ARBA" id="ARBA00023295"/>
    </source>
</evidence>
<evidence type="ECO:0000256" key="5">
    <source>
        <dbReference type="ARBA" id="ARBA00022723"/>
    </source>
</evidence>
<dbReference type="GO" id="GO:0006508">
    <property type="term" value="P:proteolysis"/>
    <property type="evidence" value="ECO:0007669"/>
    <property type="project" value="UniProtKB-KW"/>
</dbReference>
<keyword evidence="3" id="KW-0645">Protease</keyword>
<evidence type="ECO:0000256" key="1">
    <source>
        <dbReference type="ARBA" id="ARBA00001947"/>
    </source>
</evidence>
<dbReference type="SMART" id="SM01179">
    <property type="entry name" value="DUF862"/>
    <property type="match status" value="1"/>
</dbReference>
<dbReference type="InterPro" id="IPR002589">
    <property type="entry name" value="Macro_dom"/>
</dbReference>
<dbReference type="PANTHER" id="PTHR11106">
    <property type="entry name" value="GANGLIOSIDE INDUCED DIFFERENTIATION ASSOCIATED PROTEIN 2-RELATED"/>
    <property type="match status" value="1"/>
</dbReference>
<dbReference type="PROSITE" id="PS51154">
    <property type="entry name" value="MACRO"/>
    <property type="match status" value="1"/>
</dbReference>
<keyword evidence="6" id="KW-0378">Hydrolase</keyword>
<accession>A0A4E9DFW4</accession>
<name>A0A4E9DFW4_GIBZA</name>
<sequence>MIHNNTATVAMLGDTLIYVLDDMTENGPSYLSRDYNLQHYKEHMDHLEIASKLALLRECLCARPPVPLLPENILHSIELILMRVSDHKLLTPISSLSPSRTINHDASRHSNIHLWKGDITTLTGITAITNAANNQGLGCFQPTHRCIDNIIHTEAGPRLREECFWLMKKRSKDLEPGDVLVTGAHALHASSVIHTVGPQPKRGGSPTNLERAQLAKCYEGILDAVELLPLGQDGRKSVALCCISTGLFAFPADEAAKIAVSTVTKWLKGHPSTTITDVVFNTFTESDTKIYTTLLDSSSTSISPLIKSPAEGSLQVAQDWLRSADAILVTAGAGLSAAEGLDYHSRDLFKKHFPGFLKFGLTSLYSVFGYNEWSSEEYRWGYYFTHLNMIANWSNTPTYQALIPWLKDFGSDAFVRTSNADGLFLANGWSEEQLSTPQGSYAYLQCLNNCRNDAVVPSTPLVAEALPFIDPVSQKLTDSSKIPICRFCGSKMSICVRAGSWFNQTPYKNGEAQWKAWKSRITKEKKKLVILELGVGMNTPGVLRWPNEDLVERSQGLVKLIRVGIGAEAMVPWEQEDGGLSTFIQGDIQRVVPLLLDDQKMGLDALTKLASAGEAVYQNLSKKWEHKKRKQAEKEWLAKHAEEIRQRNEFLSLVSTKITGDSSLEMAPLICNPYEMHRAVFLITTPISFGVLEVSQSSYKLLARHVGMSLNSVSHWAVCVIDRGLGECYCYDLMSDRLELTMLGKNYFRVAAITPEFVNTWSSCYYIGETTKTHDEIQEIGNRHIGRNPRYSLLSNNCQHLVDSLVKELCNGKVISQAKLDEELSLASPKIARDLLVGRIRSKMDGGGESEDSPSIKEHLEAIKSTWGERKLLK</sequence>
<dbReference type="GO" id="GO:0016740">
    <property type="term" value="F:transferase activity"/>
    <property type="evidence" value="ECO:0007669"/>
    <property type="project" value="UniProtKB-KW"/>
</dbReference>
<comment type="cofactor">
    <cofactor evidence="1">
        <name>Zn(2+)</name>
        <dbReference type="ChEBI" id="CHEBI:29105"/>
    </cofactor>
</comment>
<dbReference type="InterPro" id="IPR042266">
    <property type="entry name" value="PPPDE_sf"/>
</dbReference>
<dbReference type="InterPro" id="IPR026591">
    <property type="entry name" value="Sirtuin_cat_small_dom_sf"/>
</dbReference>
<dbReference type="GO" id="GO:0016798">
    <property type="term" value="F:hydrolase activity, acting on glycosyl bonds"/>
    <property type="evidence" value="ECO:0007669"/>
    <property type="project" value="UniProtKB-KW"/>
</dbReference>
<dbReference type="InterPro" id="IPR008580">
    <property type="entry name" value="PPPDE_dom"/>
</dbReference>
<feature type="domain" description="Macro" evidence="9">
    <location>
        <begin position="99"/>
        <end position="299"/>
    </location>
</feature>
<dbReference type="Gene3D" id="3.40.50.1220">
    <property type="entry name" value="TPP-binding domain"/>
    <property type="match status" value="1"/>
</dbReference>
<dbReference type="Gene3D" id="3.40.220.10">
    <property type="entry name" value="Leucine Aminopeptidase, subunit E, domain 1"/>
    <property type="match status" value="1"/>
</dbReference>
<evidence type="ECO:0000259" key="10">
    <source>
        <dbReference type="PROSITE" id="PS51858"/>
    </source>
</evidence>
<dbReference type="Pfam" id="PF01661">
    <property type="entry name" value="Macro"/>
    <property type="match status" value="1"/>
</dbReference>
<evidence type="ECO:0000256" key="2">
    <source>
        <dbReference type="ARBA" id="ARBA00008140"/>
    </source>
</evidence>
<comment type="similarity">
    <text evidence="2">Belongs to the DeSI family.</text>
</comment>
<protein>
    <submittedName>
        <fullName evidence="11">Uncharacterized protein</fullName>
    </submittedName>
</protein>
<evidence type="ECO:0000256" key="4">
    <source>
        <dbReference type="ARBA" id="ARBA00022679"/>
    </source>
</evidence>
<dbReference type="GO" id="GO:0046872">
    <property type="term" value="F:metal ion binding"/>
    <property type="evidence" value="ECO:0007669"/>
    <property type="project" value="UniProtKB-KW"/>
</dbReference>
<keyword evidence="8" id="KW-0326">Glycosidase</keyword>
<dbReference type="SUPFAM" id="SSF52949">
    <property type="entry name" value="Macro domain-like"/>
    <property type="match status" value="1"/>
</dbReference>
<evidence type="ECO:0000313" key="11">
    <source>
        <dbReference type="EMBL" id="VIO58695.1"/>
    </source>
</evidence>
<reference evidence="11" key="1">
    <citation type="submission" date="2019-04" db="EMBL/GenBank/DDBJ databases">
        <authorList>
            <person name="Melise S."/>
            <person name="Noan J."/>
            <person name="Okalmin O."/>
        </authorList>
    </citation>
    <scope>NUCLEOTIDE SEQUENCE</scope>
    <source>
        <strain evidence="11">FN9</strain>
    </source>
</reference>
<keyword evidence="5" id="KW-0479">Metal-binding</keyword>
<keyword evidence="7" id="KW-0862">Zinc</keyword>
<dbReference type="GO" id="GO:0008233">
    <property type="term" value="F:peptidase activity"/>
    <property type="evidence" value="ECO:0007669"/>
    <property type="project" value="UniProtKB-KW"/>
</dbReference>
<dbReference type="Gene3D" id="3.90.1720.30">
    <property type="entry name" value="PPPDE domains"/>
    <property type="match status" value="1"/>
</dbReference>
<dbReference type="PROSITE" id="PS51858">
    <property type="entry name" value="PPPDE"/>
    <property type="match status" value="1"/>
</dbReference>
<organism evidence="11">
    <name type="scientific">Gibberella zeae</name>
    <name type="common">Wheat head blight fungus</name>
    <name type="synonym">Fusarium graminearum</name>
    <dbReference type="NCBI Taxonomy" id="5518"/>
    <lineage>
        <taxon>Eukaryota</taxon>
        <taxon>Fungi</taxon>
        <taxon>Dikarya</taxon>
        <taxon>Ascomycota</taxon>
        <taxon>Pezizomycotina</taxon>
        <taxon>Sordariomycetes</taxon>
        <taxon>Hypocreomycetidae</taxon>
        <taxon>Hypocreales</taxon>
        <taxon>Nectriaceae</taxon>
        <taxon>Fusarium</taxon>
    </lineage>
</organism>
<dbReference type="InterPro" id="IPR043472">
    <property type="entry name" value="Macro_dom-like"/>
</dbReference>
<dbReference type="EMBL" id="CAAKMV010000134">
    <property type="protein sequence ID" value="VIO58695.1"/>
    <property type="molecule type" value="Genomic_DNA"/>
</dbReference>